<name>A0A916UAV3_9HYPH</name>
<comment type="caution">
    <text evidence="5">The sequence shown here is derived from an EMBL/GenBank/DDBJ whole genome shotgun (WGS) entry which is preliminary data.</text>
</comment>
<dbReference type="Proteomes" id="UP000637002">
    <property type="component" value="Unassembled WGS sequence"/>
</dbReference>
<dbReference type="EMBL" id="BMGG01000004">
    <property type="protein sequence ID" value="GGC66264.1"/>
    <property type="molecule type" value="Genomic_DNA"/>
</dbReference>
<dbReference type="InterPro" id="IPR032823">
    <property type="entry name" value="BCA_ABC_TP_C"/>
</dbReference>
<dbReference type="InterPro" id="IPR027417">
    <property type="entry name" value="P-loop_NTPase"/>
</dbReference>
<proteinExistence type="predicted"/>
<dbReference type="GO" id="GO:0005304">
    <property type="term" value="F:L-valine transmembrane transporter activity"/>
    <property type="evidence" value="ECO:0007669"/>
    <property type="project" value="TreeGrafter"/>
</dbReference>
<dbReference type="PROSITE" id="PS50893">
    <property type="entry name" value="ABC_TRANSPORTER_2"/>
    <property type="match status" value="1"/>
</dbReference>
<protein>
    <submittedName>
        <fullName evidence="5">ABC transporter ATP-binding protein</fullName>
    </submittedName>
</protein>
<dbReference type="CDD" id="cd03219">
    <property type="entry name" value="ABC_Mj1267_LivG_branched"/>
    <property type="match status" value="1"/>
</dbReference>
<dbReference type="GO" id="GO:0015188">
    <property type="term" value="F:L-isoleucine transmembrane transporter activity"/>
    <property type="evidence" value="ECO:0007669"/>
    <property type="project" value="TreeGrafter"/>
</dbReference>
<dbReference type="FunFam" id="3.40.50.300:FF:000421">
    <property type="entry name" value="Branched-chain amino acid ABC transporter ATP-binding protein"/>
    <property type="match status" value="1"/>
</dbReference>
<dbReference type="GO" id="GO:0015192">
    <property type="term" value="F:L-phenylalanine transmembrane transporter activity"/>
    <property type="evidence" value="ECO:0007669"/>
    <property type="project" value="TreeGrafter"/>
</dbReference>
<keyword evidence="3 5" id="KW-0067">ATP-binding</keyword>
<gene>
    <name evidence="5" type="ORF">GCM10010994_26080</name>
</gene>
<feature type="domain" description="ABC transporter" evidence="4">
    <location>
        <begin position="7"/>
        <end position="254"/>
    </location>
</feature>
<accession>A0A916UAV3</accession>
<keyword evidence="1" id="KW-0813">Transport</keyword>
<dbReference type="AlphaFoldDB" id="A0A916UAV3"/>
<dbReference type="InterPro" id="IPR051120">
    <property type="entry name" value="ABC_AA/LPS_Transport"/>
</dbReference>
<dbReference type="Gene3D" id="3.40.50.300">
    <property type="entry name" value="P-loop containing nucleotide triphosphate hydrolases"/>
    <property type="match status" value="1"/>
</dbReference>
<evidence type="ECO:0000256" key="3">
    <source>
        <dbReference type="ARBA" id="ARBA00022840"/>
    </source>
</evidence>
<evidence type="ECO:0000313" key="6">
    <source>
        <dbReference type="Proteomes" id="UP000637002"/>
    </source>
</evidence>
<evidence type="ECO:0000256" key="1">
    <source>
        <dbReference type="ARBA" id="ARBA00022448"/>
    </source>
</evidence>
<dbReference type="Pfam" id="PF12399">
    <property type="entry name" value="BCA_ABC_TP_C"/>
    <property type="match status" value="1"/>
</dbReference>
<dbReference type="GO" id="GO:0005886">
    <property type="term" value="C:plasma membrane"/>
    <property type="evidence" value="ECO:0007669"/>
    <property type="project" value="TreeGrafter"/>
</dbReference>
<dbReference type="SUPFAM" id="SSF52540">
    <property type="entry name" value="P-loop containing nucleoside triphosphate hydrolases"/>
    <property type="match status" value="1"/>
</dbReference>
<dbReference type="PANTHER" id="PTHR45772:SF7">
    <property type="entry name" value="AMINO ACID ABC TRANSPORTER ATP-BINDING PROTEIN"/>
    <property type="match status" value="1"/>
</dbReference>
<evidence type="ECO:0000313" key="5">
    <source>
        <dbReference type="EMBL" id="GGC66264.1"/>
    </source>
</evidence>
<reference evidence="5" key="1">
    <citation type="journal article" date="2014" name="Int. J. Syst. Evol. Microbiol.">
        <title>Complete genome sequence of Corynebacterium casei LMG S-19264T (=DSM 44701T), isolated from a smear-ripened cheese.</title>
        <authorList>
            <consortium name="US DOE Joint Genome Institute (JGI-PGF)"/>
            <person name="Walter F."/>
            <person name="Albersmeier A."/>
            <person name="Kalinowski J."/>
            <person name="Ruckert C."/>
        </authorList>
    </citation>
    <scope>NUCLEOTIDE SEQUENCE</scope>
    <source>
        <strain evidence="5">CGMCC 1.12919</strain>
    </source>
</reference>
<dbReference type="PANTHER" id="PTHR45772">
    <property type="entry name" value="CONSERVED COMPONENT OF ABC TRANSPORTER FOR NATURAL AMINO ACIDS-RELATED"/>
    <property type="match status" value="1"/>
</dbReference>
<dbReference type="InterPro" id="IPR003439">
    <property type="entry name" value="ABC_transporter-like_ATP-bd"/>
</dbReference>
<keyword evidence="6" id="KW-1185">Reference proteome</keyword>
<dbReference type="RefSeq" id="WP_188609594.1">
    <property type="nucleotide sequence ID" value="NZ_BMGG01000004.1"/>
</dbReference>
<evidence type="ECO:0000256" key="2">
    <source>
        <dbReference type="ARBA" id="ARBA00022741"/>
    </source>
</evidence>
<dbReference type="GO" id="GO:1903805">
    <property type="term" value="P:L-valine import across plasma membrane"/>
    <property type="evidence" value="ECO:0007669"/>
    <property type="project" value="TreeGrafter"/>
</dbReference>
<evidence type="ECO:0000259" key="4">
    <source>
        <dbReference type="PROSITE" id="PS50893"/>
    </source>
</evidence>
<dbReference type="GO" id="GO:0042941">
    <property type="term" value="P:D-alanine transmembrane transport"/>
    <property type="evidence" value="ECO:0007669"/>
    <property type="project" value="TreeGrafter"/>
</dbReference>
<dbReference type="GO" id="GO:0005524">
    <property type="term" value="F:ATP binding"/>
    <property type="evidence" value="ECO:0007669"/>
    <property type="project" value="UniProtKB-KW"/>
</dbReference>
<reference evidence="5" key="2">
    <citation type="submission" date="2020-09" db="EMBL/GenBank/DDBJ databases">
        <authorList>
            <person name="Sun Q."/>
            <person name="Zhou Y."/>
        </authorList>
    </citation>
    <scope>NUCLEOTIDE SEQUENCE</scope>
    <source>
        <strain evidence="5">CGMCC 1.12919</strain>
    </source>
</reference>
<dbReference type="Pfam" id="PF00005">
    <property type="entry name" value="ABC_tran"/>
    <property type="match status" value="1"/>
</dbReference>
<dbReference type="GO" id="GO:0016887">
    <property type="term" value="F:ATP hydrolysis activity"/>
    <property type="evidence" value="ECO:0007669"/>
    <property type="project" value="InterPro"/>
</dbReference>
<organism evidence="5 6">
    <name type="scientific">Chelatococcus reniformis</name>
    <dbReference type="NCBI Taxonomy" id="1494448"/>
    <lineage>
        <taxon>Bacteria</taxon>
        <taxon>Pseudomonadati</taxon>
        <taxon>Pseudomonadota</taxon>
        <taxon>Alphaproteobacteria</taxon>
        <taxon>Hyphomicrobiales</taxon>
        <taxon>Chelatococcaceae</taxon>
        <taxon>Chelatococcus</taxon>
    </lineage>
</organism>
<sequence length="279" mass="29450">MTTAPLLRLDGVSRRFGGLVAVRELDMTVTAGAIHGLIGPNGAGKSTAFDLVSGLTRVSAGTVHFDGRDVTAAPAERRVAAGICRTFQTPRLFEAMTALETVMTGCHRTSRCGFLASILSVRGKAADEAAIRRRAHDLLALVGLERAADTPVSQLSYGPRRLVEIARALATGPKLLLLDEVASGLNPVETQFVADLVRTLAADGLTVVLVEHDMRFILGICERVTVLNFGTRIADGTPAEIVADPAVIAAYLGEARPDAASRRDLRHAARAAAPQDLPS</sequence>
<dbReference type="GO" id="GO:1903806">
    <property type="term" value="P:L-isoleucine import across plasma membrane"/>
    <property type="evidence" value="ECO:0007669"/>
    <property type="project" value="TreeGrafter"/>
</dbReference>
<keyword evidence="2" id="KW-0547">Nucleotide-binding</keyword>
<dbReference type="GO" id="GO:0015808">
    <property type="term" value="P:L-alanine transport"/>
    <property type="evidence" value="ECO:0007669"/>
    <property type="project" value="TreeGrafter"/>
</dbReference>